<keyword evidence="1" id="KW-0472">Membrane</keyword>
<gene>
    <name evidence="3" type="ORF">HYDPIDRAFT_92566</name>
</gene>
<keyword evidence="4" id="KW-1185">Reference proteome</keyword>
<feature type="transmembrane region" description="Helical" evidence="1">
    <location>
        <begin position="80"/>
        <end position="100"/>
    </location>
</feature>
<evidence type="ECO:0000256" key="1">
    <source>
        <dbReference type="SAM" id="Phobius"/>
    </source>
</evidence>
<evidence type="ECO:0000259" key="2">
    <source>
        <dbReference type="Pfam" id="PF24800"/>
    </source>
</evidence>
<name>A0A0C9VCZ1_9AGAM</name>
<keyword evidence="1" id="KW-1133">Transmembrane helix</keyword>
<feature type="transmembrane region" description="Helical" evidence="1">
    <location>
        <begin position="127"/>
        <end position="145"/>
    </location>
</feature>
<dbReference type="Pfam" id="PF24800">
    <property type="entry name" value="DUF7702"/>
    <property type="match status" value="1"/>
</dbReference>
<feature type="transmembrane region" description="Helical" evidence="1">
    <location>
        <begin position="20"/>
        <end position="37"/>
    </location>
</feature>
<feature type="transmembrane region" description="Helical" evidence="1">
    <location>
        <begin position="165"/>
        <end position="185"/>
    </location>
</feature>
<dbReference type="OrthoDB" id="5389493at2759"/>
<protein>
    <recommendedName>
        <fullName evidence="2">DUF7702 domain-containing protein</fullName>
    </recommendedName>
</protein>
<dbReference type="HOGENOM" id="CLU_092145_0_0_1"/>
<sequence>MTAAPPGFNYAKAYGIDSVAGAVIFAILYVPLFLFYIKQSIARPTYVYIVIALFSAVRISAFVLRSFLAGVAKDGQNLNLLITFEILYNVGFFGLLYSAYTLVLDRGLMSDAPLPDGPISRITRRRFLFRIALMAAVAVGITGAVQAATGSTQSTINTGNTLRKVATYIFLGLCILVAFQTILLVRSEAQYGTHKVSNGAFGATHGIYILCLISLLLLARESFFTATSNNTTKQNDENLWYPLAALTEFVAVVMFAAPGLVPSRDELPS</sequence>
<keyword evidence="1" id="KW-0812">Transmembrane</keyword>
<feature type="transmembrane region" description="Helical" evidence="1">
    <location>
        <begin position="46"/>
        <end position="68"/>
    </location>
</feature>
<proteinExistence type="predicted"/>
<dbReference type="EMBL" id="KN839851">
    <property type="protein sequence ID" value="KIJ63454.1"/>
    <property type="molecule type" value="Genomic_DNA"/>
</dbReference>
<feature type="transmembrane region" description="Helical" evidence="1">
    <location>
        <begin position="197"/>
        <end position="219"/>
    </location>
</feature>
<feature type="domain" description="DUF7702" evidence="2">
    <location>
        <begin position="19"/>
        <end position="261"/>
    </location>
</feature>
<reference evidence="3 4" key="1">
    <citation type="submission" date="2014-04" db="EMBL/GenBank/DDBJ databases">
        <title>Evolutionary Origins and Diversification of the Mycorrhizal Mutualists.</title>
        <authorList>
            <consortium name="DOE Joint Genome Institute"/>
            <consortium name="Mycorrhizal Genomics Consortium"/>
            <person name="Kohler A."/>
            <person name="Kuo A."/>
            <person name="Nagy L.G."/>
            <person name="Floudas D."/>
            <person name="Copeland A."/>
            <person name="Barry K.W."/>
            <person name="Cichocki N."/>
            <person name="Veneault-Fourrey C."/>
            <person name="LaButti K."/>
            <person name="Lindquist E.A."/>
            <person name="Lipzen A."/>
            <person name="Lundell T."/>
            <person name="Morin E."/>
            <person name="Murat C."/>
            <person name="Riley R."/>
            <person name="Ohm R."/>
            <person name="Sun H."/>
            <person name="Tunlid A."/>
            <person name="Henrissat B."/>
            <person name="Grigoriev I.V."/>
            <person name="Hibbett D.S."/>
            <person name="Martin F."/>
        </authorList>
    </citation>
    <scope>NUCLEOTIDE SEQUENCE [LARGE SCALE GENOMIC DNA]</scope>
    <source>
        <strain evidence="3 4">MD-312</strain>
    </source>
</reference>
<organism evidence="3 4">
    <name type="scientific">Hydnomerulius pinastri MD-312</name>
    <dbReference type="NCBI Taxonomy" id="994086"/>
    <lineage>
        <taxon>Eukaryota</taxon>
        <taxon>Fungi</taxon>
        <taxon>Dikarya</taxon>
        <taxon>Basidiomycota</taxon>
        <taxon>Agaricomycotina</taxon>
        <taxon>Agaricomycetes</taxon>
        <taxon>Agaricomycetidae</taxon>
        <taxon>Boletales</taxon>
        <taxon>Boletales incertae sedis</taxon>
        <taxon>Leucogyrophana</taxon>
    </lineage>
</organism>
<dbReference type="InterPro" id="IPR056119">
    <property type="entry name" value="DUF7702"/>
</dbReference>
<dbReference type="Proteomes" id="UP000053820">
    <property type="component" value="Unassembled WGS sequence"/>
</dbReference>
<feature type="transmembrane region" description="Helical" evidence="1">
    <location>
        <begin position="239"/>
        <end position="261"/>
    </location>
</feature>
<accession>A0A0C9VCZ1</accession>
<dbReference type="AlphaFoldDB" id="A0A0C9VCZ1"/>
<evidence type="ECO:0000313" key="4">
    <source>
        <dbReference type="Proteomes" id="UP000053820"/>
    </source>
</evidence>
<evidence type="ECO:0000313" key="3">
    <source>
        <dbReference type="EMBL" id="KIJ63454.1"/>
    </source>
</evidence>